<evidence type="ECO:0008006" key="6">
    <source>
        <dbReference type="Google" id="ProtNLM"/>
    </source>
</evidence>
<proteinExistence type="inferred from homology"/>
<dbReference type="AlphaFoldDB" id="A0A0L8H440"/>
<dbReference type="STRING" id="37653.A0A0L8H440"/>
<dbReference type="GO" id="GO:0005737">
    <property type="term" value="C:cytoplasm"/>
    <property type="evidence" value="ECO:0007669"/>
    <property type="project" value="TreeGrafter"/>
</dbReference>
<dbReference type="GO" id="GO:0043525">
    <property type="term" value="P:positive regulation of neuron apoptotic process"/>
    <property type="evidence" value="ECO:0007669"/>
    <property type="project" value="TreeGrafter"/>
</dbReference>
<dbReference type="PROSITE" id="PS50208">
    <property type="entry name" value="CASPASE_P20"/>
    <property type="match status" value="1"/>
</dbReference>
<evidence type="ECO:0000259" key="3">
    <source>
        <dbReference type="PROSITE" id="PS50207"/>
    </source>
</evidence>
<dbReference type="SMART" id="SM00115">
    <property type="entry name" value="CASc"/>
    <property type="match status" value="1"/>
</dbReference>
<dbReference type="EMBL" id="KQ419326">
    <property type="protein sequence ID" value="KOF83967.1"/>
    <property type="molecule type" value="Genomic_DNA"/>
</dbReference>
<comment type="similarity">
    <text evidence="1 2">Belongs to the peptidase C14A family.</text>
</comment>
<feature type="domain" description="Caspase family p20" evidence="4">
    <location>
        <begin position="5"/>
        <end position="133"/>
    </location>
</feature>
<accession>A0A0L8H440</accession>
<dbReference type="InterPro" id="IPR015917">
    <property type="entry name" value="Pept_C14A"/>
</dbReference>
<evidence type="ECO:0000256" key="1">
    <source>
        <dbReference type="ARBA" id="ARBA00010134"/>
    </source>
</evidence>
<dbReference type="GO" id="GO:0006508">
    <property type="term" value="P:proteolysis"/>
    <property type="evidence" value="ECO:0007669"/>
    <property type="project" value="InterPro"/>
</dbReference>
<dbReference type="Gene3D" id="3.40.50.1460">
    <property type="match status" value="1"/>
</dbReference>
<dbReference type="InterPro" id="IPR011600">
    <property type="entry name" value="Pept_C14_caspase"/>
</dbReference>
<dbReference type="OrthoDB" id="6116485at2759"/>
<dbReference type="GO" id="GO:0004197">
    <property type="term" value="F:cysteine-type endopeptidase activity"/>
    <property type="evidence" value="ECO:0007669"/>
    <property type="project" value="InterPro"/>
</dbReference>
<dbReference type="InterPro" id="IPR001309">
    <property type="entry name" value="Pept_C14_p20"/>
</dbReference>
<dbReference type="InterPro" id="IPR002138">
    <property type="entry name" value="Pept_C14_p10"/>
</dbReference>
<name>A0A0L8H440_OCTBM</name>
<dbReference type="GO" id="GO:0006915">
    <property type="term" value="P:apoptotic process"/>
    <property type="evidence" value="ECO:0007669"/>
    <property type="project" value="TreeGrafter"/>
</dbReference>
<dbReference type="PANTHER" id="PTHR10454:SF210">
    <property type="entry name" value="CASPASE-2"/>
    <property type="match status" value="1"/>
</dbReference>
<evidence type="ECO:0000259" key="4">
    <source>
        <dbReference type="PROSITE" id="PS50208"/>
    </source>
</evidence>
<dbReference type="Pfam" id="PF00656">
    <property type="entry name" value="Peptidase_C14"/>
    <property type="match status" value="1"/>
</dbReference>
<dbReference type="SUPFAM" id="SSF52129">
    <property type="entry name" value="Caspase-like"/>
    <property type="match status" value="1"/>
</dbReference>
<protein>
    <recommendedName>
        <fullName evidence="6">Caspase family p20 domain-containing protein</fullName>
    </recommendedName>
</protein>
<dbReference type="PROSITE" id="PS50207">
    <property type="entry name" value="CASPASE_P10"/>
    <property type="match status" value="1"/>
</dbReference>
<feature type="domain" description="Caspase family p10" evidence="3">
    <location>
        <begin position="151"/>
        <end position="245"/>
    </location>
</feature>
<organism evidence="5">
    <name type="scientific">Octopus bimaculoides</name>
    <name type="common">California two-spotted octopus</name>
    <dbReference type="NCBI Taxonomy" id="37653"/>
    <lineage>
        <taxon>Eukaryota</taxon>
        <taxon>Metazoa</taxon>
        <taxon>Spiralia</taxon>
        <taxon>Lophotrochozoa</taxon>
        <taxon>Mollusca</taxon>
        <taxon>Cephalopoda</taxon>
        <taxon>Coleoidea</taxon>
        <taxon>Octopodiformes</taxon>
        <taxon>Octopoda</taxon>
        <taxon>Incirrata</taxon>
        <taxon>Octopodidae</taxon>
        <taxon>Octopus</taxon>
    </lineage>
</organism>
<dbReference type="OMA" id="HFTANHC"/>
<dbReference type="KEGG" id="obi:106872945"/>
<sequence>MTHKKRGIAYIFNIENFSDSELKICHGISKDAQDFKSALRSLGFCEEDIHVHTDSRTEEMKEILQSFGEENLDVGIDCFICAILSCGNSDGLIYGYDDAIELEKLLSYLKPDRCPCLKGIPKLFFVQACRGSKIDSGIEKNDADSNGFEKTSPKIPVMADILVAYSSCNEYPSFGSKERGSWFMQALSDILMKYGNKHEIMTLLTAVSNYVASFDFQSSDNSVYNGCKQMPHITSTLTKQLKFLNRDP</sequence>
<dbReference type="InterPro" id="IPR029030">
    <property type="entry name" value="Caspase-like_dom_sf"/>
</dbReference>
<evidence type="ECO:0000313" key="5">
    <source>
        <dbReference type="EMBL" id="KOF83967.1"/>
    </source>
</evidence>
<gene>
    <name evidence="5" type="ORF">OCBIM_22022915mg</name>
</gene>
<reference evidence="5" key="1">
    <citation type="submission" date="2015-07" db="EMBL/GenBank/DDBJ databases">
        <title>MeaNS - Measles Nucleotide Surveillance Program.</title>
        <authorList>
            <person name="Tran T."/>
            <person name="Druce J."/>
        </authorList>
    </citation>
    <scope>NUCLEOTIDE SEQUENCE</scope>
    <source>
        <strain evidence="5">UCB-OBI-ISO-001</strain>
        <tissue evidence="5">Gonad</tissue>
    </source>
</reference>
<dbReference type="PANTHER" id="PTHR10454">
    <property type="entry name" value="CASPASE"/>
    <property type="match status" value="1"/>
</dbReference>
<dbReference type="InterPro" id="IPR002398">
    <property type="entry name" value="Pept_C14"/>
</dbReference>
<dbReference type="PRINTS" id="PR00376">
    <property type="entry name" value="IL1BCENZYME"/>
</dbReference>
<evidence type="ECO:0000256" key="2">
    <source>
        <dbReference type="RuleBase" id="RU003971"/>
    </source>
</evidence>